<organism evidence="1">
    <name type="scientific">Limosilactobacillus reuteri</name>
    <name type="common">Lactobacillus reuteri</name>
    <dbReference type="NCBI Taxonomy" id="1598"/>
    <lineage>
        <taxon>Bacteria</taxon>
        <taxon>Bacillati</taxon>
        <taxon>Bacillota</taxon>
        <taxon>Bacilli</taxon>
        <taxon>Lactobacillales</taxon>
        <taxon>Lactobacillaceae</taxon>
        <taxon>Limosilactobacillus</taxon>
    </lineage>
</organism>
<reference evidence="1" key="1">
    <citation type="submission" date="2015-10" db="EMBL/GenBank/DDBJ databases">
        <authorList>
            <person name="Gilbert D.G."/>
        </authorList>
    </citation>
    <scope>NUCLEOTIDE SEQUENCE</scope>
    <source>
        <strain evidence="1">Lp167-67</strain>
    </source>
</reference>
<sequence>MDKIIALTRQQRETILQHLTANQVQALSEFTRYAMLSRFHTHHYLKQTDWEFQGMVIDPWYQRQHDHPGDNLYCDCGRRLKNQFILRSRTSGRQLFLGISHFQQHASIPQKVAREIQAGINEINLYMDSILLAYQSGYRFPQKKFQFVVDHQGFKNHEGTILCQRCNLFSQVNLPLHQRDYQDLQTIYYQLKQGVTHRLTKQEINQLRADIANDWRQVDQQITMFNYFLRQHGLFDQDLHRIKSNSINYALQRRKTRFFISDYKQLLVLTLTKARSQLAIKLRQLSFYVQICEEVSAAKILCEQAIQILLAHKTTSGHSHFYGIKEAKKFTEKLMINN</sequence>
<evidence type="ECO:0000313" key="3">
    <source>
        <dbReference type="EMBL" id="OPG87905.1"/>
    </source>
</evidence>
<evidence type="ECO:0000313" key="1">
    <source>
        <dbReference type="EMBL" id="CUR43008.1"/>
    </source>
</evidence>
<reference evidence="2 4" key="2">
    <citation type="submission" date="2016-10" db="EMBL/GenBank/DDBJ databases">
        <title>Genome sequence of Lactobacillus reuteri 121, a source of glucan and fructan exopolysaccharides.</title>
        <authorList>
            <person name="Gangoiti J."/>
            <person name="Lammerts Van Bueren A."/>
            <person name="Dijkhuizen L."/>
        </authorList>
    </citation>
    <scope>NUCLEOTIDE SEQUENCE [LARGE SCALE GENOMIC DNA]</scope>
    <source>
        <strain evidence="2 4">121</strain>
    </source>
</reference>
<protein>
    <submittedName>
        <fullName evidence="1">Uncharacterized protein</fullName>
    </submittedName>
</protein>
<accession>A0A0U5FFU6</accession>
<dbReference type="EMBL" id="LN887740">
    <property type="protein sequence ID" value="CUR43008.1"/>
    <property type="molecule type" value="Genomic_DNA"/>
</dbReference>
<dbReference type="RefSeq" id="WP_072575305.1">
    <property type="nucleotide sequence ID" value="NZ_CABFNG010000016.1"/>
</dbReference>
<dbReference type="Proteomes" id="UP000184174">
    <property type="component" value="Unassembled WGS sequence"/>
</dbReference>
<gene>
    <name evidence="3" type="ORF">B5D07_08370</name>
    <name evidence="2" type="ORF">BJI45_09745</name>
    <name evidence="1" type="ORF">LRLP16767_LRLP167_00806</name>
</gene>
<dbReference type="Proteomes" id="UP000189795">
    <property type="component" value="Unassembled WGS sequence"/>
</dbReference>
<evidence type="ECO:0000313" key="2">
    <source>
        <dbReference type="EMBL" id="OJI10843.1"/>
    </source>
</evidence>
<reference evidence="3 5" key="3">
    <citation type="submission" date="2017-03" db="EMBL/GenBank/DDBJ databases">
        <title>Antibiotic resistance of probiotic microorganisms.</title>
        <authorList>
            <person name="Sanudo A.I."/>
            <person name="Olivares M."/>
            <person name="Banuelos O."/>
        </authorList>
    </citation>
    <scope>NUCLEOTIDE SEQUENCE [LARGE SCALE GENOMIC DNA]</scope>
    <source>
        <strain evidence="3 5">CECT8605</strain>
    </source>
</reference>
<evidence type="ECO:0000313" key="5">
    <source>
        <dbReference type="Proteomes" id="UP000189795"/>
    </source>
</evidence>
<dbReference type="AlphaFoldDB" id="A0A0U5FFU6"/>
<name>A0A0U5FFU6_LIMRT</name>
<dbReference type="EMBL" id="MWVS01000097">
    <property type="protein sequence ID" value="OPG87905.1"/>
    <property type="molecule type" value="Genomic_DNA"/>
</dbReference>
<evidence type="ECO:0000313" key="4">
    <source>
        <dbReference type="Proteomes" id="UP000184174"/>
    </source>
</evidence>
<dbReference type="EMBL" id="MKQH01000014">
    <property type="protein sequence ID" value="OJI10843.1"/>
    <property type="molecule type" value="Genomic_DNA"/>
</dbReference>
<proteinExistence type="predicted"/>